<evidence type="ECO:0000313" key="2">
    <source>
        <dbReference type="Proteomes" id="UP000790709"/>
    </source>
</evidence>
<comment type="caution">
    <text evidence="1">The sequence shown here is derived from an EMBL/GenBank/DDBJ whole genome shotgun (WGS) entry which is preliminary data.</text>
</comment>
<accession>A0ACB8B511</accession>
<dbReference type="EMBL" id="MU266560">
    <property type="protein sequence ID" value="KAH7920755.1"/>
    <property type="molecule type" value="Genomic_DNA"/>
</dbReference>
<gene>
    <name evidence="1" type="ORF">BV22DRAFT_778477</name>
</gene>
<dbReference type="Proteomes" id="UP000790709">
    <property type="component" value="Unassembled WGS sequence"/>
</dbReference>
<proteinExistence type="predicted"/>
<evidence type="ECO:0000313" key="1">
    <source>
        <dbReference type="EMBL" id="KAH7920755.1"/>
    </source>
</evidence>
<reference evidence="1" key="1">
    <citation type="journal article" date="2021" name="New Phytol.">
        <title>Evolutionary innovations through gain and loss of genes in the ectomycorrhizal Boletales.</title>
        <authorList>
            <person name="Wu G."/>
            <person name="Miyauchi S."/>
            <person name="Morin E."/>
            <person name="Kuo A."/>
            <person name="Drula E."/>
            <person name="Varga T."/>
            <person name="Kohler A."/>
            <person name="Feng B."/>
            <person name="Cao Y."/>
            <person name="Lipzen A."/>
            <person name="Daum C."/>
            <person name="Hundley H."/>
            <person name="Pangilinan J."/>
            <person name="Johnson J."/>
            <person name="Barry K."/>
            <person name="LaButti K."/>
            <person name="Ng V."/>
            <person name="Ahrendt S."/>
            <person name="Min B."/>
            <person name="Choi I.G."/>
            <person name="Park H."/>
            <person name="Plett J.M."/>
            <person name="Magnuson J."/>
            <person name="Spatafora J.W."/>
            <person name="Nagy L.G."/>
            <person name="Henrissat B."/>
            <person name="Grigoriev I.V."/>
            <person name="Yang Z.L."/>
            <person name="Xu J."/>
            <person name="Martin F.M."/>
        </authorList>
    </citation>
    <scope>NUCLEOTIDE SEQUENCE</scope>
    <source>
        <strain evidence="1">KUC20120723A-06</strain>
    </source>
</reference>
<name>A0ACB8B511_9AGAM</name>
<organism evidence="1 2">
    <name type="scientific">Leucogyrophana mollusca</name>
    <dbReference type="NCBI Taxonomy" id="85980"/>
    <lineage>
        <taxon>Eukaryota</taxon>
        <taxon>Fungi</taxon>
        <taxon>Dikarya</taxon>
        <taxon>Basidiomycota</taxon>
        <taxon>Agaricomycotina</taxon>
        <taxon>Agaricomycetes</taxon>
        <taxon>Agaricomycetidae</taxon>
        <taxon>Boletales</taxon>
        <taxon>Boletales incertae sedis</taxon>
        <taxon>Leucogyrophana</taxon>
    </lineage>
</organism>
<protein>
    <submittedName>
        <fullName evidence="1">Uncharacterized protein</fullName>
    </submittedName>
</protein>
<keyword evidence="2" id="KW-1185">Reference proteome</keyword>
<sequence>MAVSSVIRCPARVTSHLTLMSTAHRKVQPGQNIPTTRAGLCPAERHSFVAAASSPPTTSRATSSHTSAIAKTQNSVGIMVLGTTRTTMTSRSTLACHCYSCFRKPWPARPNAVFNLEHANNLRNPENPHIRSILPRLFLVYTVSLYGRPIFGIHPSSSPSTSKCQTTGFPVN</sequence>